<keyword evidence="2" id="KW-0808">Transferase</keyword>
<keyword evidence="3" id="KW-1185">Reference proteome</keyword>
<dbReference type="EMBL" id="CP032695">
    <property type="protein sequence ID" value="AYG62683.1"/>
    <property type="molecule type" value="Genomic_DNA"/>
</dbReference>
<evidence type="ECO:0000313" key="2">
    <source>
        <dbReference type="EMBL" id="AYG62683.1"/>
    </source>
</evidence>
<keyword evidence="1" id="KW-0732">Signal</keyword>
<dbReference type="Gene3D" id="3.40.1000.10">
    <property type="entry name" value="Mog1/PsbP, alpha/beta/alpha sandwich"/>
    <property type="match status" value="1"/>
</dbReference>
<dbReference type="GO" id="GO:0016301">
    <property type="term" value="F:kinase activity"/>
    <property type="evidence" value="ECO:0007669"/>
    <property type="project" value="UniProtKB-KW"/>
</dbReference>
<dbReference type="OrthoDB" id="8288922at2"/>
<keyword evidence="2" id="KW-0418">Kinase</keyword>
<geneLocation type="plasmid" evidence="3">
    <name>prccge525c</name>
</geneLocation>
<accession>A0A387FWC2</accession>
<organism evidence="2 3">
    <name type="scientific">Rhizobium jaguaris</name>
    <dbReference type="NCBI Taxonomy" id="1312183"/>
    <lineage>
        <taxon>Bacteria</taxon>
        <taxon>Pseudomonadati</taxon>
        <taxon>Pseudomonadota</taxon>
        <taxon>Alphaproteobacteria</taxon>
        <taxon>Hyphomicrobiales</taxon>
        <taxon>Rhizobiaceae</taxon>
        <taxon>Rhizobium/Agrobacterium group</taxon>
        <taxon>Rhizobium</taxon>
    </lineage>
</organism>
<dbReference type="Proteomes" id="UP000282195">
    <property type="component" value="Plasmid pRCCGE525c"/>
</dbReference>
<name>A0A387FWC2_9HYPH</name>
<dbReference type="KEGG" id="rjg:CCGE525_28485"/>
<keyword evidence="2" id="KW-0614">Plasmid</keyword>
<gene>
    <name evidence="2" type="ORF">CCGE525_28485</name>
</gene>
<protein>
    <submittedName>
        <fullName evidence="2">Histidine kinase</fullName>
    </submittedName>
</protein>
<dbReference type="AlphaFoldDB" id="A0A387FWC2"/>
<feature type="chain" id="PRO_5017203601" evidence="1">
    <location>
        <begin position="20"/>
        <end position="166"/>
    </location>
</feature>
<evidence type="ECO:0000313" key="3">
    <source>
        <dbReference type="Proteomes" id="UP000282195"/>
    </source>
</evidence>
<reference evidence="2 3" key="1">
    <citation type="submission" date="2018-10" db="EMBL/GenBank/DDBJ databases">
        <title>Rhizobium etli, R. leguminosarum and a new Rhizobium genospecies from Phaseolus dumosus.</title>
        <authorList>
            <person name="Ramirez-Puebla S.T."/>
            <person name="Rogel-Hernandez M.A."/>
            <person name="Guerrero G."/>
            <person name="Ormeno-Orrillo E."/>
            <person name="Martinez-Romero J.C."/>
            <person name="Negrete-Yankelevich S."/>
            <person name="Martinez-Romero E."/>
        </authorList>
    </citation>
    <scope>NUCLEOTIDE SEQUENCE [LARGE SCALE GENOMIC DNA]</scope>
    <source>
        <strain evidence="2 3">CCGE525</strain>
        <plasmid evidence="3">prccge525c</plasmid>
    </source>
</reference>
<dbReference type="RefSeq" id="WP_120707599.1">
    <property type="nucleotide sequence ID" value="NZ_CP032695.1"/>
</dbReference>
<evidence type="ECO:0000256" key="1">
    <source>
        <dbReference type="SAM" id="SignalP"/>
    </source>
</evidence>
<proteinExistence type="predicted"/>
<sequence length="166" mass="18374">MKIKLLIAAVFAATFPLLAHGETLQFPSEEPIAEVSIPHSWGPKETETGVDATSPDSAIYFSIDIASDKSIDKTLDDVIDFLMKNGVEIDDKSKHEFPDSVLNGMKMAHLEWDGKDKDGPVDVELGLLQPSEHKLLIVTYWGSKDTQDKHDEAVQNIMNSLKPIND</sequence>
<feature type="signal peptide" evidence="1">
    <location>
        <begin position="1"/>
        <end position="19"/>
    </location>
</feature>